<name>A0A5B7IMJ8_PORTR</name>
<reference evidence="1 2" key="1">
    <citation type="submission" date="2019-05" db="EMBL/GenBank/DDBJ databases">
        <title>Another draft genome of Portunus trituberculatus and its Hox gene families provides insights of decapod evolution.</title>
        <authorList>
            <person name="Jeong J.-H."/>
            <person name="Song I."/>
            <person name="Kim S."/>
            <person name="Choi T."/>
            <person name="Kim D."/>
            <person name="Ryu S."/>
            <person name="Kim W."/>
        </authorList>
    </citation>
    <scope>NUCLEOTIDE SEQUENCE [LARGE SCALE GENOMIC DNA]</scope>
    <source>
        <tissue evidence="1">Muscle</tissue>
    </source>
</reference>
<gene>
    <name evidence="1" type="ORF">E2C01_077532</name>
</gene>
<dbReference type="Proteomes" id="UP000324222">
    <property type="component" value="Unassembled WGS sequence"/>
</dbReference>
<evidence type="ECO:0000313" key="1">
    <source>
        <dbReference type="EMBL" id="MPC82846.1"/>
    </source>
</evidence>
<keyword evidence="2" id="KW-1185">Reference proteome</keyword>
<accession>A0A5B7IMJ8</accession>
<protein>
    <submittedName>
        <fullName evidence="1">Uncharacterized protein</fullName>
    </submittedName>
</protein>
<dbReference type="AlphaFoldDB" id="A0A5B7IMJ8"/>
<evidence type="ECO:0000313" key="2">
    <source>
        <dbReference type="Proteomes" id="UP000324222"/>
    </source>
</evidence>
<organism evidence="1 2">
    <name type="scientific">Portunus trituberculatus</name>
    <name type="common">Swimming crab</name>
    <name type="synonym">Neptunus trituberculatus</name>
    <dbReference type="NCBI Taxonomy" id="210409"/>
    <lineage>
        <taxon>Eukaryota</taxon>
        <taxon>Metazoa</taxon>
        <taxon>Ecdysozoa</taxon>
        <taxon>Arthropoda</taxon>
        <taxon>Crustacea</taxon>
        <taxon>Multicrustacea</taxon>
        <taxon>Malacostraca</taxon>
        <taxon>Eumalacostraca</taxon>
        <taxon>Eucarida</taxon>
        <taxon>Decapoda</taxon>
        <taxon>Pleocyemata</taxon>
        <taxon>Brachyura</taxon>
        <taxon>Eubrachyura</taxon>
        <taxon>Portunoidea</taxon>
        <taxon>Portunidae</taxon>
        <taxon>Portuninae</taxon>
        <taxon>Portunus</taxon>
    </lineage>
</organism>
<proteinExistence type="predicted"/>
<sequence>MTGCAILGFILRARLRKCLKSTPSVPGCSFIMSNEAARHHWPDAALRIKRSKWFNKAVFFNTETRADSDLG</sequence>
<comment type="caution">
    <text evidence="1">The sequence shown here is derived from an EMBL/GenBank/DDBJ whole genome shotgun (WGS) entry which is preliminary data.</text>
</comment>
<dbReference type="EMBL" id="VSRR010060906">
    <property type="protein sequence ID" value="MPC82846.1"/>
    <property type="molecule type" value="Genomic_DNA"/>
</dbReference>